<evidence type="ECO:0008006" key="3">
    <source>
        <dbReference type="Google" id="ProtNLM"/>
    </source>
</evidence>
<evidence type="ECO:0000313" key="1">
    <source>
        <dbReference type="EMBL" id="AOV08432.1"/>
    </source>
</evidence>
<dbReference type="AlphaFoldDB" id="A0A1D8JI87"/>
<gene>
    <name evidence="1" type="ORF">BI350_13410</name>
</gene>
<dbReference type="Pfam" id="PF00756">
    <property type="entry name" value="Esterase"/>
    <property type="match status" value="1"/>
</dbReference>
<dbReference type="EMBL" id="CP017560">
    <property type="protein sequence ID" value="AOV08432.1"/>
    <property type="molecule type" value="Genomic_DNA"/>
</dbReference>
<dbReference type="InterPro" id="IPR000801">
    <property type="entry name" value="Esterase-like"/>
</dbReference>
<dbReference type="SUPFAM" id="SSF53474">
    <property type="entry name" value="alpha/beta-Hydrolases"/>
    <property type="match status" value="1"/>
</dbReference>
<dbReference type="InterPro" id="IPR050583">
    <property type="entry name" value="Mycobacterial_A85_antigen"/>
</dbReference>
<protein>
    <recommendedName>
        <fullName evidence="3">Esterase family protein</fullName>
    </recommendedName>
</protein>
<dbReference type="InterPro" id="IPR029058">
    <property type="entry name" value="AB_hydrolase_fold"/>
</dbReference>
<dbReference type="KEGG" id="surl:BI350_13410"/>
<dbReference type="Gene3D" id="3.40.50.1820">
    <property type="entry name" value="alpha/beta hydrolase"/>
    <property type="match status" value="1"/>
</dbReference>
<evidence type="ECO:0000313" key="2">
    <source>
        <dbReference type="Proteomes" id="UP000185746"/>
    </source>
</evidence>
<accession>A0A1D8JI87</accession>
<name>A0A1D8JI87_9BACL</name>
<keyword evidence="2" id="KW-1185">Reference proteome</keyword>
<organism evidence="1 2">
    <name type="scientific">Sporosarcina ureilytica</name>
    <dbReference type="NCBI Taxonomy" id="298596"/>
    <lineage>
        <taxon>Bacteria</taxon>
        <taxon>Bacillati</taxon>
        <taxon>Bacillota</taxon>
        <taxon>Bacilli</taxon>
        <taxon>Bacillales</taxon>
        <taxon>Caryophanaceae</taxon>
        <taxon>Sporosarcina</taxon>
    </lineage>
</organism>
<dbReference type="Proteomes" id="UP000185746">
    <property type="component" value="Chromosome"/>
</dbReference>
<dbReference type="PANTHER" id="PTHR48098">
    <property type="entry name" value="ENTEROCHELIN ESTERASE-RELATED"/>
    <property type="match status" value="1"/>
</dbReference>
<dbReference type="RefSeq" id="WP_075528595.1">
    <property type="nucleotide sequence ID" value="NZ_CP017560.1"/>
</dbReference>
<sequence length="240" mass="27579">MKQGRIEEVSLFSEALGEDMQILIHLPYNYTPLYKYAVLIGSDGKDYIQYGRVGRVIDELIDEGEIEDVIYIGLPYKSVPERRRMYHPDGDKSEAYTRFLAHELVPYIDEHYPTYQIGAGRVLMGDSLAATISLLTATKYPNIFGKVILHSPYVDDVVLNKVNAVQDPSAISIYHVIGEDETEVKTQVDGIQDFLTPNRSLNQLIEEKGFPYFYEEFKGDHTWKHWQPDVRRAISMTFGY</sequence>
<reference evidence="1 2" key="1">
    <citation type="submission" date="2016-09" db="EMBL/GenBank/DDBJ databases">
        <title>Complete genome sequence of the Lysinibacillus sphaericus LMG 22257, a specie of Bacillus with ureolytic activity that can effectively biodeposit calcium carbonate.</title>
        <authorList>
            <person name="Yan W."/>
        </authorList>
    </citation>
    <scope>NUCLEOTIDE SEQUENCE [LARGE SCALE GENOMIC DNA]</scope>
    <source>
        <strain evidence="1 2">LMG 22257</strain>
    </source>
</reference>
<proteinExistence type="predicted"/>
<dbReference type="PANTHER" id="PTHR48098:SF3">
    <property type="entry name" value="IRON(III) ENTEROBACTIN ESTERASE"/>
    <property type="match status" value="1"/>
</dbReference>